<dbReference type="Pfam" id="PF13558">
    <property type="entry name" value="SbcC_Walker_B"/>
    <property type="match status" value="1"/>
</dbReference>
<dbReference type="GO" id="GO:0016887">
    <property type="term" value="F:ATP hydrolysis activity"/>
    <property type="evidence" value="ECO:0007669"/>
    <property type="project" value="InterPro"/>
</dbReference>
<keyword evidence="4" id="KW-1185">Reference proteome</keyword>
<proteinExistence type="predicted"/>
<evidence type="ECO:0000313" key="3">
    <source>
        <dbReference type="EMBL" id="KCZ56918.1"/>
    </source>
</evidence>
<feature type="coiled-coil region" evidence="1">
    <location>
        <begin position="542"/>
        <end position="569"/>
    </location>
</feature>
<dbReference type="eggNOG" id="COG0419">
    <property type="taxonomic scope" value="Bacteria"/>
</dbReference>
<evidence type="ECO:0000259" key="2">
    <source>
        <dbReference type="Pfam" id="PF13476"/>
    </source>
</evidence>
<dbReference type="PANTHER" id="PTHR32114:SF2">
    <property type="entry name" value="ABC TRANSPORTER ABCH.3"/>
    <property type="match status" value="1"/>
</dbReference>
<dbReference type="PATRIC" id="fig|1280947.3.peg.2446"/>
<dbReference type="Gene3D" id="3.40.50.300">
    <property type="entry name" value="P-loop containing nucleotide triphosphate hydrolases"/>
    <property type="match status" value="2"/>
</dbReference>
<dbReference type="InterPro" id="IPR027417">
    <property type="entry name" value="P-loop_NTPase"/>
</dbReference>
<dbReference type="RefSeq" id="WP_034740793.1">
    <property type="nucleotide sequence ID" value="NZ_AWFG01000036.1"/>
</dbReference>
<organism evidence="3 4">
    <name type="scientific">Hyphomonas chukchiensis</name>
    <dbReference type="NCBI Taxonomy" id="1280947"/>
    <lineage>
        <taxon>Bacteria</taxon>
        <taxon>Pseudomonadati</taxon>
        <taxon>Pseudomonadota</taxon>
        <taxon>Alphaproteobacteria</taxon>
        <taxon>Hyphomonadales</taxon>
        <taxon>Hyphomonadaceae</taxon>
        <taxon>Hyphomonas</taxon>
    </lineage>
</organism>
<feature type="coiled-coil region" evidence="1">
    <location>
        <begin position="192"/>
        <end position="219"/>
    </location>
</feature>
<dbReference type="AlphaFoldDB" id="A0A062UGS9"/>
<dbReference type="OrthoDB" id="9795626at2"/>
<keyword evidence="1" id="KW-0175">Coiled coil</keyword>
<evidence type="ECO:0000313" key="4">
    <source>
        <dbReference type="Proteomes" id="UP000027190"/>
    </source>
</evidence>
<dbReference type="Pfam" id="PF13476">
    <property type="entry name" value="AAA_23"/>
    <property type="match status" value="1"/>
</dbReference>
<sequence>MRPVRLTLQAFGPYANREVIDFRSAVEAGLFGIYGRTGSGKSTIFGGMTFALFGKASKQEQDPASLRSDHAAADLATEVEFVFDVGERRFVVVRQPDQMRPKQRGEGETKSAHEAHLFEATGLALDEITAEKRGKIIAEKKVRDVDAAVTDILGYGPEQFRQIVLLPQGRFEKFLSAKTNDRLTILRDLFDVSLYQALMADLKEKASEAERQVREERAVCVGRLKAEGFESTDALLEGINAAQTTLQERSVFEADTKKQALAAETAFRSAEAVEAKFVASEQAHAKLTVLTSRKAEFAIIADRMKQAARARLIVDVEEQLVAVRKDVKDADTKLVEAMEAQSQARQKVKDATEALTIEEARAPELDAARKHKDDLERYDEVLQAASASAEAVEAALEAQRMAHAAFKKSKERLDQLRKTRIERASDLKTARNTESRRGELTRAHTHLLAEKKAAEDYEKAETAVVSAQAAFEKETATSAEALKYETEARAAYATAEQALAAAQALHLATKLENDAPCPVCGSTDHPSPATGDIENAGRDQAFREARDRLEKAERAARQVSEKLAGQKATFEARKEYLSSLEQPTGSLPALLENVRQTEADLGALGPSVNLEEAEAALDALDKQIADLETETERLRSEDDKCRNAATGARAARDGKLEAVPESIRTKSKLASALEEASRTLDALVDAKDKAEALVKAAREAALSAAAALKGSEESVSACKVRLEKAEAAFRTRLSEQGLTEELYQSLKPAIAMIDSDSESVKAFEIQLNEAQGAAKAAASAIGDLTRPDLPVLKEAHEAAAAALTKSTEERIAASGRVHQLEKLRKSLEETVRKLDEAEAESGPLRKIAALTNGDNPLNLKLETYAIGAMFDRVLEAANLRLGPMTSSRYQLERDTEGGRGSRGLGIQVFDVHTGKSRGTDTLSGGETFIAALALALGLADVVESASGKVRLDTIFIDEGFGSLDTENGSGTLEQVLNVLNSLVRQSRAVGLISHVPLVQEAIPNGFYVRKGLAGSSVEERGSL</sequence>
<feature type="coiled-coil region" evidence="1">
    <location>
        <begin position="673"/>
        <end position="700"/>
    </location>
</feature>
<comment type="caution">
    <text evidence="3">The sequence shown here is derived from an EMBL/GenBank/DDBJ whole genome shotgun (WGS) entry which is preliminary data.</text>
</comment>
<dbReference type="PANTHER" id="PTHR32114">
    <property type="entry name" value="ABC TRANSPORTER ABCH.3"/>
    <property type="match status" value="1"/>
</dbReference>
<dbReference type="GO" id="GO:0006302">
    <property type="term" value="P:double-strand break repair"/>
    <property type="evidence" value="ECO:0007669"/>
    <property type="project" value="InterPro"/>
</dbReference>
<dbReference type="Proteomes" id="UP000027190">
    <property type="component" value="Unassembled WGS sequence"/>
</dbReference>
<protein>
    <recommendedName>
        <fullName evidence="2">Rad50/SbcC-type AAA domain-containing protein</fullName>
    </recommendedName>
</protein>
<feature type="coiled-coil region" evidence="1">
    <location>
        <begin position="313"/>
        <end position="395"/>
    </location>
</feature>
<dbReference type="SUPFAM" id="SSF52540">
    <property type="entry name" value="P-loop containing nucleoside triphosphate hydrolases"/>
    <property type="match status" value="1"/>
</dbReference>
<dbReference type="STRING" id="1280947.HY30_17970"/>
<dbReference type="InterPro" id="IPR038729">
    <property type="entry name" value="Rad50/SbcC_AAA"/>
</dbReference>
<reference evidence="3 4" key="1">
    <citation type="journal article" date="2014" name="Antonie Van Leeuwenhoek">
        <title>Hyphomonas beringensis sp. nov. and Hyphomonas chukchiensis sp. nov., isolated from surface seawater of the Bering Sea and Chukchi Sea.</title>
        <authorList>
            <person name="Li C."/>
            <person name="Lai Q."/>
            <person name="Li G."/>
            <person name="Dong C."/>
            <person name="Wang J."/>
            <person name="Liao Y."/>
            <person name="Shao Z."/>
        </authorList>
    </citation>
    <scope>NUCLEOTIDE SEQUENCE [LARGE SCALE GENOMIC DNA]</scope>
    <source>
        <strain evidence="3 4">BH-BN04-4</strain>
    </source>
</reference>
<dbReference type="EMBL" id="AWFG01000036">
    <property type="protein sequence ID" value="KCZ56918.1"/>
    <property type="molecule type" value="Genomic_DNA"/>
</dbReference>
<feature type="domain" description="Rad50/SbcC-type AAA" evidence="2">
    <location>
        <begin position="5"/>
        <end position="214"/>
    </location>
</feature>
<evidence type="ECO:0000256" key="1">
    <source>
        <dbReference type="SAM" id="Coils"/>
    </source>
</evidence>
<gene>
    <name evidence="3" type="ORF">HY30_17970</name>
</gene>
<feature type="coiled-coil region" evidence="1">
    <location>
        <begin position="610"/>
        <end position="637"/>
    </location>
</feature>
<accession>A0A062UGS9</accession>
<name>A0A062UGS9_9PROT</name>